<comment type="caution">
    <text evidence="1">The sequence shown here is derived from an EMBL/GenBank/DDBJ whole genome shotgun (WGS) entry which is preliminary data.</text>
</comment>
<name>A0A2B7Y3W9_POLH7</name>
<evidence type="ECO:0000313" key="2">
    <source>
        <dbReference type="Proteomes" id="UP000224634"/>
    </source>
</evidence>
<proteinExistence type="predicted"/>
<reference evidence="1 2" key="1">
    <citation type="submission" date="2017-10" db="EMBL/GenBank/DDBJ databases">
        <title>Comparative genomics in systemic dimorphic fungi from Ajellomycetaceae.</title>
        <authorList>
            <person name="Munoz J.F."/>
            <person name="Mcewen J.G."/>
            <person name="Clay O.K."/>
            <person name="Cuomo C.A."/>
        </authorList>
    </citation>
    <scope>NUCLEOTIDE SEQUENCE [LARGE SCALE GENOMIC DNA]</scope>
    <source>
        <strain evidence="1 2">UAMH7299</strain>
    </source>
</reference>
<sequence>MHILLSVVANSSALSAFSDKRPAYTRVPAQGQGTVLEGTNEIHGAVISRSAVEPLGPGLVMMIDGIPDRVAEDYKAIVLLMVAGAAGGLTLATNERDFSRNTAAMHVFSVALRPVRTRVLPVP</sequence>
<organism evidence="1 2">
    <name type="scientific">Polytolypa hystricis (strain UAMH7299)</name>
    <dbReference type="NCBI Taxonomy" id="1447883"/>
    <lineage>
        <taxon>Eukaryota</taxon>
        <taxon>Fungi</taxon>
        <taxon>Dikarya</taxon>
        <taxon>Ascomycota</taxon>
        <taxon>Pezizomycotina</taxon>
        <taxon>Eurotiomycetes</taxon>
        <taxon>Eurotiomycetidae</taxon>
        <taxon>Onygenales</taxon>
        <taxon>Onygenales incertae sedis</taxon>
        <taxon>Polytolypa</taxon>
    </lineage>
</organism>
<protein>
    <submittedName>
        <fullName evidence="1">Uncharacterized protein</fullName>
    </submittedName>
</protein>
<dbReference type="EMBL" id="PDNA01000080">
    <property type="protein sequence ID" value="PGH15741.1"/>
    <property type="molecule type" value="Genomic_DNA"/>
</dbReference>
<dbReference type="AlphaFoldDB" id="A0A2B7Y3W9"/>
<evidence type="ECO:0000313" key="1">
    <source>
        <dbReference type="EMBL" id="PGH15741.1"/>
    </source>
</evidence>
<keyword evidence="2" id="KW-1185">Reference proteome</keyword>
<accession>A0A2B7Y3W9</accession>
<dbReference type="Proteomes" id="UP000224634">
    <property type="component" value="Unassembled WGS sequence"/>
</dbReference>
<gene>
    <name evidence="1" type="ORF">AJ80_05449</name>
</gene>